<geneLocation type="plasmid" evidence="1 2">
    <name>unnamed1</name>
</geneLocation>
<sequence length="98" mass="10754">MFGIVRQISFRAELEVLAQLFFGVVQPLLVESRVLEEHSHAPADHAAFQMRVVPQVKAMAQVAKVGLDDLPQQDRLVPGDAMLIALLFSGTFSHEVGS</sequence>
<evidence type="ECO:0000313" key="2">
    <source>
        <dbReference type="Proteomes" id="UP000177515"/>
    </source>
</evidence>
<accession>A0ABN4TX72</accession>
<name>A0ABN4TX72_9BURK</name>
<organism evidence="1 2">
    <name type="scientific">Cupriavidus malaysiensis</name>
    <dbReference type="NCBI Taxonomy" id="367825"/>
    <lineage>
        <taxon>Bacteria</taxon>
        <taxon>Pseudomonadati</taxon>
        <taxon>Pseudomonadota</taxon>
        <taxon>Betaproteobacteria</taxon>
        <taxon>Burkholderiales</taxon>
        <taxon>Burkholderiaceae</taxon>
        <taxon>Cupriavidus</taxon>
    </lineage>
</organism>
<gene>
    <name evidence="1" type="ORF">BKK80_34540</name>
</gene>
<protein>
    <submittedName>
        <fullName evidence="1">Uncharacterized protein</fullName>
    </submittedName>
</protein>
<evidence type="ECO:0000313" key="1">
    <source>
        <dbReference type="EMBL" id="AOZ11081.1"/>
    </source>
</evidence>
<reference evidence="1 2" key="1">
    <citation type="submission" date="2016-10" db="EMBL/GenBank/DDBJ databases">
        <title>Complete genome sequences of three Cupriavidus strains isolated from various Malaysian environments.</title>
        <authorList>
            <person name="Abdullah A.A.-A."/>
            <person name="Shafie N.A.H."/>
            <person name="Lau N.S."/>
        </authorList>
    </citation>
    <scope>NUCLEOTIDE SEQUENCE [LARGE SCALE GENOMIC DNA]</scope>
    <source>
        <strain evidence="1 2">USMAA1020</strain>
        <plasmid evidence="1 2">unnamed1</plasmid>
    </source>
</reference>
<proteinExistence type="predicted"/>
<dbReference type="Proteomes" id="UP000177515">
    <property type="component" value="Plasmid unnamed1"/>
</dbReference>
<dbReference type="EMBL" id="CP017756">
    <property type="protein sequence ID" value="AOZ11081.1"/>
    <property type="molecule type" value="Genomic_DNA"/>
</dbReference>
<keyword evidence="1" id="KW-0614">Plasmid</keyword>
<keyword evidence="2" id="KW-1185">Reference proteome</keyword>